<evidence type="ECO:0000313" key="1">
    <source>
        <dbReference type="EMBL" id="KAF5811916.1"/>
    </source>
</evidence>
<evidence type="ECO:0000313" key="3">
    <source>
        <dbReference type="Proteomes" id="UP000215914"/>
    </source>
</evidence>
<sequence length="81" mass="9146">MATAGHPVPVTISIFFPCSNDDGCVRYQRFNSDDGLKLKQTMMVAMLPVAPRVPVELRRGRSVLHVPFWFRSANTEVPTVW</sequence>
<name>A0A251V2J2_HELAN</name>
<protein>
    <submittedName>
        <fullName evidence="2">Uncharacterized protein</fullName>
    </submittedName>
</protein>
<reference evidence="1 3" key="1">
    <citation type="journal article" date="2017" name="Nature">
        <title>The sunflower genome provides insights into oil metabolism, flowering and Asterid evolution.</title>
        <authorList>
            <person name="Badouin H."/>
            <person name="Gouzy J."/>
            <person name="Grassa C.J."/>
            <person name="Murat F."/>
            <person name="Staton S.E."/>
            <person name="Cottret L."/>
            <person name="Lelandais-Briere C."/>
            <person name="Owens G.L."/>
            <person name="Carrere S."/>
            <person name="Mayjonade B."/>
            <person name="Legrand L."/>
            <person name="Gill N."/>
            <person name="Kane N.C."/>
            <person name="Bowers J.E."/>
            <person name="Hubner S."/>
            <person name="Bellec A."/>
            <person name="Berard A."/>
            <person name="Berges H."/>
            <person name="Blanchet N."/>
            <person name="Boniface M.C."/>
            <person name="Brunel D."/>
            <person name="Catrice O."/>
            <person name="Chaidir N."/>
            <person name="Claudel C."/>
            <person name="Donnadieu C."/>
            <person name="Faraut T."/>
            <person name="Fievet G."/>
            <person name="Helmstetter N."/>
            <person name="King M."/>
            <person name="Knapp S.J."/>
            <person name="Lai Z."/>
            <person name="Le Paslier M.C."/>
            <person name="Lippi Y."/>
            <person name="Lorenzon L."/>
            <person name="Mandel J.R."/>
            <person name="Marage G."/>
            <person name="Marchand G."/>
            <person name="Marquand E."/>
            <person name="Bret-Mestries E."/>
            <person name="Morien E."/>
            <person name="Nambeesan S."/>
            <person name="Nguyen T."/>
            <person name="Pegot-Espagnet P."/>
            <person name="Pouilly N."/>
            <person name="Raftis F."/>
            <person name="Sallet E."/>
            <person name="Schiex T."/>
            <person name="Thomas J."/>
            <person name="Vandecasteele C."/>
            <person name="Vares D."/>
            <person name="Vear F."/>
            <person name="Vautrin S."/>
            <person name="Crespi M."/>
            <person name="Mangin B."/>
            <person name="Burke J.M."/>
            <person name="Salse J."/>
            <person name="Munos S."/>
            <person name="Vincourt P."/>
            <person name="Rieseberg L.H."/>
            <person name="Langlade N.B."/>
        </authorList>
    </citation>
    <scope>NUCLEOTIDE SEQUENCE [LARGE SCALE GENOMIC DNA]</scope>
    <source>
        <strain evidence="3">cv. SF193</strain>
        <tissue evidence="1">Leaves</tissue>
    </source>
</reference>
<dbReference type="AlphaFoldDB" id="A0A251V2J2"/>
<proteinExistence type="predicted"/>
<accession>A0A251V2J2</accession>
<reference evidence="2" key="2">
    <citation type="submission" date="2017-02" db="EMBL/GenBank/DDBJ databases">
        <title>Sunflower complete genome.</title>
        <authorList>
            <person name="Langlade N."/>
            <person name="Munos S."/>
        </authorList>
    </citation>
    <scope>NUCLEOTIDE SEQUENCE [LARGE SCALE GENOMIC DNA]</scope>
    <source>
        <tissue evidence="2">Leaves</tissue>
    </source>
</reference>
<dbReference type="EMBL" id="MNCJ02000319">
    <property type="protein sequence ID" value="KAF5811916.1"/>
    <property type="molecule type" value="Genomic_DNA"/>
</dbReference>
<reference evidence="1" key="3">
    <citation type="submission" date="2020-06" db="EMBL/GenBank/DDBJ databases">
        <title>Helianthus annuus Genome sequencing and assembly Release 2.</title>
        <authorList>
            <person name="Gouzy J."/>
            <person name="Langlade N."/>
            <person name="Munos S."/>
        </authorList>
    </citation>
    <scope>NUCLEOTIDE SEQUENCE</scope>
    <source>
        <tissue evidence="1">Leaves</tissue>
    </source>
</reference>
<evidence type="ECO:0000313" key="2">
    <source>
        <dbReference type="EMBL" id="OTG29614.1"/>
    </source>
</evidence>
<gene>
    <name evidence="2" type="ORF">HannXRQ_Chr04g0124201</name>
    <name evidence="1" type="ORF">HanXRQr2_Chr04g0186851</name>
</gene>
<dbReference type="InParanoid" id="A0A251V2J2"/>
<keyword evidence="3" id="KW-1185">Reference proteome</keyword>
<organism evidence="2 3">
    <name type="scientific">Helianthus annuus</name>
    <name type="common">Common sunflower</name>
    <dbReference type="NCBI Taxonomy" id="4232"/>
    <lineage>
        <taxon>Eukaryota</taxon>
        <taxon>Viridiplantae</taxon>
        <taxon>Streptophyta</taxon>
        <taxon>Embryophyta</taxon>
        <taxon>Tracheophyta</taxon>
        <taxon>Spermatophyta</taxon>
        <taxon>Magnoliopsida</taxon>
        <taxon>eudicotyledons</taxon>
        <taxon>Gunneridae</taxon>
        <taxon>Pentapetalae</taxon>
        <taxon>asterids</taxon>
        <taxon>campanulids</taxon>
        <taxon>Asterales</taxon>
        <taxon>Asteraceae</taxon>
        <taxon>Asteroideae</taxon>
        <taxon>Heliantheae alliance</taxon>
        <taxon>Heliantheae</taxon>
        <taxon>Helianthus</taxon>
    </lineage>
</organism>
<dbReference type="Proteomes" id="UP000215914">
    <property type="component" value="Chromosome 4"/>
</dbReference>
<dbReference type="Gramene" id="mRNA:HanXRQr2_Chr04g0186851">
    <property type="protein sequence ID" value="mRNA:HanXRQr2_Chr04g0186851"/>
    <property type="gene ID" value="HanXRQr2_Chr04g0186851"/>
</dbReference>
<dbReference type="EMBL" id="CM007893">
    <property type="protein sequence ID" value="OTG29614.1"/>
    <property type="molecule type" value="Genomic_DNA"/>
</dbReference>